<dbReference type="PANTHER" id="PTHR40465">
    <property type="entry name" value="CHROMOSOME 1, WHOLE GENOME SHOTGUN SEQUENCE"/>
    <property type="match status" value="1"/>
</dbReference>
<dbReference type="InterPro" id="IPR045339">
    <property type="entry name" value="DUF6534"/>
</dbReference>
<dbReference type="AlphaFoldDB" id="A0A4Q2D2W9"/>
<dbReference type="Pfam" id="PF20152">
    <property type="entry name" value="DUF6534"/>
    <property type="match status" value="1"/>
</dbReference>
<feature type="transmembrane region" description="Helical" evidence="1">
    <location>
        <begin position="81"/>
        <end position="103"/>
    </location>
</feature>
<dbReference type="OrthoDB" id="2884999at2759"/>
<accession>A0A4Q2D2W9</accession>
<dbReference type="EMBL" id="SDEE01000998">
    <property type="protein sequence ID" value="RXW13152.1"/>
    <property type="molecule type" value="Genomic_DNA"/>
</dbReference>
<evidence type="ECO:0000313" key="3">
    <source>
        <dbReference type="EMBL" id="RXW13152.1"/>
    </source>
</evidence>
<dbReference type="Proteomes" id="UP000290288">
    <property type="component" value="Unassembled WGS sequence"/>
</dbReference>
<protein>
    <recommendedName>
        <fullName evidence="2">DUF6534 domain-containing protein</fullName>
    </recommendedName>
</protein>
<comment type="caution">
    <text evidence="3">The sequence shown here is derived from an EMBL/GenBank/DDBJ whole genome shotgun (WGS) entry which is preliminary data.</text>
</comment>
<keyword evidence="1" id="KW-1133">Transmembrane helix</keyword>
<evidence type="ECO:0000256" key="1">
    <source>
        <dbReference type="SAM" id="Phobius"/>
    </source>
</evidence>
<feature type="transmembrane region" description="Helical" evidence="1">
    <location>
        <begin position="201"/>
        <end position="219"/>
    </location>
</feature>
<reference evidence="3 4" key="1">
    <citation type="submission" date="2019-01" db="EMBL/GenBank/DDBJ databases">
        <title>Draft genome sequence of Psathyrella aberdarensis IHI B618.</title>
        <authorList>
            <person name="Buettner E."/>
            <person name="Kellner H."/>
        </authorList>
    </citation>
    <scope>NUCLEOTIDE SEQUENCE [LARGE SCALE GENOMIC DNA]</scope>
    <source>
        <strain evidence="3 4">IHI B618</strain>
    </source>
</reference>
<feature type="transmembrane region" description="Helical" evidence="1">
    <location>
        <begin position="31"/>
        <end position="52"/>
    </location>
</feature>
<sequence length="270" mass="30018">MDTVHKCLIMAGNYKDIVSGKAMNPTGPNRLMIVTQAFTSFVAVPVQVFFMYRIWRCKRQPLHSLSTSIHRIVCNKVANRVRWFFIVPLAPCILFHFVMGFVLTTVNWIRHDNLNAIPRSTMLALIVADMTVTAAVDVLLAVGLCAVLWRTYLEVVSGIAGVKSGIAIVQRIVLLTINTGIWTALFAILTMATSIRYPDNLIHVAICLIISPVYVNMLLANLNARTPICEGTNEALEFDKSEVSSGRISSIRIRSVGFDCRSDLFRGLAF</sequence>
<evidence type="ECO:0000313" key="4">
    <source>
        <dbReference type="Proteomes" id="UP000290288"/>
    </source>
</evidence>
<organism evidence="3 4">
    <name type="scientific">Candolleomyces aberdarensis</name>
    <dbReference type="NCBI Taxonomy" id="2316362"/>
    <lineage>
        <taxon>Eukaryota</taxon>
        <taxon>Fungi</taxon>
        <taxon>Dikarya</taxon>
        <taxon>Basidiomycota</taxon>
        <taxon>Agaricomycotina</taxon>
        <taxon>Agaricomycetes</taxon>
        <taxon>Agaricomycetidae</taxon>
        <taxon>Agaricales</taxon>
        <taxon>Agaricineae</taxon>
        <taxon>Psathyrellaceae</taxon>
        <taxon>Candolleomyces</taxon>
    </lineage>
</organism>
<proteinExistence type="predicted"/>
<gene>
    <name evidence="3" type="ORF">EST38_g12705</name>
</gene>
<evidence type="ECO:0000259" key="2">
    <source>
        <dbReference type="Pfam" id="PF20152"/>
    </source>
</evidence>
<keyword evidence="4" id="KW-1185">Reference proteome</keyword>
<feature type="transmembrane region" description="Helical" evidence="1">
    <location>
        <begin position="172"/>
        <end position="195"/>
    </location>
</feature>
<feature type="domain" description="DUF6534" evidence="2">
    <location>
        <begin position="133"/>
        <end position="226"/>
    </location>
</feature>
<keyword evidence="1" id="KW-0472">Membrane</keyword>
<name>A0A4Q2D2W9_9AGAR</name>
<dbReference type="PANTHER" id="PTHR40465:SF1">
    <property type="entry name" value="DUF6534 DOMAIN-CONTAINING PROTEIN"/>
    <property type="match status" value="1"/>
</dbReference>
<keyword evidence="1" id="KW-0812">Transmembrane</keyword>
<feature type="transmembrane region" description="Helical" evidence="1">
    <location>
        <begin position="123"/>
        <end position="151"/>
    </location>
</feature>